<dbReference type="InterPro" id="IPR001055">
    <property type="entry name" value="Adrenodoxin-like"/>
</dbReference>
<evidence type="ECO:0000256" key="4">
    <source>
        <dbReference type="ARBA" id="ARBA00023014"/>
    </source>
</evidence>
<proteinExistence type="predicted"/>
<dbReference type="InterPro" id="IPR001041">
    <property type="entry name" value="2Fe-2S_ferredoxin-type"/>
</dbReference>
<dbReference type="GO" id="GO:0009055">
    <property type="term" value="F:electron transfer activity"/>
    <property type="evidence" value="ECO:0007669"/>
    <property type="project" value="TreeGrafter"/>
</dbReference>
<dbReference type="SUPFAM" id="SSF54292">
    <property type="entry name" value="2Fe-2S ferredoxin-like"/>
    <property type="match status" value="1"/>
</dbReference>
<dbReference type="AlphaFoldDB" id="A0AAV9ELD7"/>
<dbReference type="GO" id="GO:0046872">
    <property type="term" value="F:metal ion binding"/>
    <property type="evidence" value="ECO:0007669"/>
    <property type="project" value="UniProtKB-KW"/>
</dbReference>
<keyword evidence="8" id="KW-1185">Reference proteome</keyword>
<sequence length="143" mass="15967">MGVLQFNTSLSLTFNTNTRPTRSLPNRLNLTKTRVLRSAEPVQETGVLEEAVMPEEPPSIDFAFVSARPLLNCGGGGTCGTCLVEVVEGKELLSLRTDKEKEALKKRPKTWRLACQTMVGRDDSRGQVVIQTLPDWKVHEWEN</sequence>
<gene>
    <name evidence="6" type="ORF">QJS10_CPA06g00737</name>
    <name evidence="7" type="ORF">QJS10_CPA06g00747</name>
</gene>
<accession>A0AAV9ELD7</accession>
<dbReference type="EMBL" id="JAUJYO010000006">
    <property type="protein sequence ID" value="KAK1314576.1"/>
    <property type="molecule type" value="Genomic_DNA"/>
</dbReference>
<keyword evidence="2" id="KW-0479">Metal-binding</keyword>
<reference evidence="6" key="2">
    <citation type="submission" date="2023-06" db="EMBL/GenBank/DDBJ databases">
        <authorList>
            <person name="Ma L."/>
            <person name="Liu K.-W."/>
            <person name="Li Z."/>
            <person name="Hsiao Y.-Y."/>
            <person name="Qi Y."/>
            <person name="Fu T."/>
            <person name="Tang G."/>
            <person name="Zhang D."/>
            <person name="Sun W.-H."/>
            <person name="Liu D.-K."/>
            <person name="Li Y."/>
            <person name="Chen G.-Z."/>
            <person name="Liu X.-D."/>
            <person name="Liao X.-Y."/>
            <person name="Jiang Y.-T."/>
            <person name="Yu X."/>
            <person name="Hao Y."/>
            <person name="Huang J."/>
            <person name="Zhao X.-W."/>
            <person name="Ke S."/>
            <person name="Chen Y.-Y."/>
            <person name="Wu W.-L."/>
            <person name="Hsu J.-L."/>
            <person name="Lin Y.-F."/>
            <person name="Huang M.-D."/>
            <person name="Li C.-Y."/>
            <person name="Huang L."/>
            <person name="Wang Z.-W."/>
            <person name="Zhao X."/>
            <person name="Zhong W.-Y."/>
            <person name="Peng D.-H."/>
            <person name="Ahmad S."/>
            <person name="Lan S."/>
            <person name="Zhang J.-S."/>
            <person name="Tsai W.-C."/>
            <person name="Van De Peer Y."/>
            <person name="Liu Z.-J."/>
        </authorList>
    </citation>
    <scope>NUCLEOTIDE SEQUENCE</scope>
    <source>
        <strain evidence="6">CP</strain>
        <tissue evidence="6">Leaves</tissue>
    </source>
</reference>
<keyword evidence="1" id="KW-0001">2Fe-2S</keyword>
<feature type="domain" description="2Fe-2S ferredoxin-type" evidence="5">
    <location>
        <begin position="71"/>
        <end position="119"/>
    </location>
</feature>
<evidence type="ECO:0000313" key="7">
    <source>
        <dbReference type="EMBL" id="KAK1314576.1"/>
    </source>
</evidence>
<evidence type="ECO:0000256" key="2">
    <source>
        <dbReference type="ARBA" id="ARBA00022723"/>
    </source>
</evidence>
<dbReference type="Gene3D" id="3.10.20.30">
    <property type="match status" value="1"/>
</dbReference>
<evidence type="ECO:0000313" key="8">
    <source>
        <dbReference type="Proteomes" id="UP001180020"/>
    </source>
</evidence>
<evidence type="ECO:0000313" key="6">
    <source>
        <dbReference type="EMBL" id="KAK1314177.1"/>
    </source>
</evidence>
<dbReference type="EMBL" id="JAUJYO010000006">
    <property type="protein sequence ID" value="KAK1314177.1"/>
    <property type="molecule type" value="Genomic_DNA"/>
</dbReference>
<name>A0AAV9ELD7_ACOCL</name>
<reference evidence="6" key="1">
    <citation type="journal article" date="2023" name="Nat. Commun.">
        <title>Diploid and tetraploid genomes of Acorus and the evolution of monocots.</title>
        <authorList>
            <person name="Ma L."/>
            <person name="Liu K.W."/>
            <person name="Li Z."/>
            <person name="Hsiao Y.Y."/>
            <person name="Qi Y."/>
            <person name="Fu T."/>
            <person name="Tang G.D."/>
            <person name="Zhang D."/>
            <person name="Sun W.H."/>
            <person name="Liu D.K."/>
            <person name="Li Y."/>
            <person name="Chen G.Z."/>
            <person name="Liu X.D."/>
            <person name="Liao X.Y."/>
            <person name="Jiang Y.T."/>
            <person name="Yu X."/>
            <person name="Hao Y."/>
            <person name="Huang J."/>
            <person name="Zhao X.W."/>
            <person name="Ke S."/>
            <person name="Chen Y.Y."/>
            <person name="Wu W.L."/>
            <person name="Hsu J.L."/>
            <person name="Lin Y.F."/>
            <person name="Huang M.D."/>
            <person name="Li C.Y."/>
            <person name="Huang L."/>
            <person name="Wang Z.W."/>
            <person name="Zhao X."/>
            <person name="Zhong W.Y."/>
            <person name="Peng D.H."/>
            <person name="Ahmad S."/>
            <person name="Lan S."/>
            <person name="Zhang J.S."/>
            <person name="Tsai W.C."/>
            <person name="Van de Peer Y."/>
            <person name="Liu Z.J."/>
        </authorList>
    </citation>
    <scope>NUCLEOTIDE SEQUENCE</scope>
    <source>
        <strain evidence="6">CP</strain>
    </source>
</reference>
<dbReference type="GO" id="GO:0140647">
    <property type="term" value="P:P450-containing electron transport chain"/>
    <property type="evidence" value="ECO:0007669"/>
    <property type="project" value="InterPro"/>
</dbReference>
<dbReference type="PANTHER" id="PTHR23426:SF27">
    <property type="entry name" value="PHOTOSYNTHETIC NDH SUBUNIT OF SUBCOMPLEX B 3, CHLOROPLASTIC"/>
    <property type="match status" value="1"/>
</dbReference>
<dbReference type="Proteomes" id="UP001180020">
    <property type="component" value="Unassembled WGS sequence"/>
</dbReference>
<comment type="caution">
    <text evidence="6">The sequence shown here is derived from an EMBL/GenBank/DDBJ whole genome shotgun (WGS) entry which is preliminary data.</text>
</comment>
<keyword evidence="4" id="KW-0411">Iron-sulfur</keyword>
<dbReference type="InterPro" id="IPR036010">
    <property type="entry name" value="2Fe-2S_ferredoxin-like_sf"/>
</dbReference>
<evidence type="ECO:0000256" key="3">
    <source>
        <dbReference type="ARBA" id="ARBA00023004"/>
    </source>
</evidence>
<evidence type="ECO:0000259" key="5">
    <source>
        <dbReference type="Pfam" id="PF00111"/>
    </source>
</evidence>
<dbReference type="PANTHER" id="PTHR23426">
    <property type="entry name" value="FERREDOXIN/ADRENODOXIN"/>
    <property type="match status" value="1"/>
</dbReference>
<organism evidence="6 8">
    <name type="scientific">Acorus calamus</name>
    <name type="common">Sweet flag</name>
    <dbReference type="NCBI Taxonomy" id="4465"/>
    <lineage>
        <taxon>Eukaryota</taxon>
        <taxon>Viridiplantae</taxon>
        <taxon>Streptophyta</taxon>
        <taxon>Embryophyta</taxon>
        <taxon>Tracheophyta</taxon>
        <taxon>Spermatophyta</taxon>
        <taxon>Magnoliopsida</taxon>
        <taxon>Liliopsida</taxon>
        <taxon>Acoraceae</taxon>
        <taxon>Acorus</taxon>
    </lineage>
</organism>
<dbReference type="InterPro" id="IPR012675">
    <property type="entry name" value="Beta-grasp_dom_sf"/>
</dbReference>
<dbReference type="GO" id="GO:0009535">
    <property type="term" value="C:chloroplast thylakoid membrane"/>
    <property type="evidence" value="ECO:0007669"/>
    <property type="project" value="TreeGrafter"/>
</dbReference>
<protein>
    <recommendedName>
        <fullName evidence="5">2Fe-2S ferredoxin-type domain-containing protein</fullName>
    </recommendedName>
</protein>
<keyword evidence="3" id="KW-0408">Iron</keyword>
<evidence type="ECO:0000256" key="1">
    <source>
        <dbReference type="ARBA" id="ARBA00022714"/>
    </source>
</evidence>
<dbReference type="Pfam" id="PF00111">
    <property type="entry name" value="Fer2"/>
    <property type="match status" value="1"/>
</dbReference>
<dbReference type="GO" id="GO:0051537">
    <property type="term" value="F:2 iron, 2 sulfur cluster binding"/>
    <property type="evidence" value="ECO:0007669"/>
    <property type="project" value="UniProtKB-KW"/>
</dbReference>